<evidence type="ECO:0000313" key="1">
    <source>
        <dbReference type="EMBL" id="TYH36388.1"/>
    </source>
</evidence>
<reference evidence="1 2" key="1">
    <citation type="submission" date="2019-07" db="EMBL/GenBank/DDBJ databases">
        <title>WGS assembly of Gossypium tomentosum.</title>
        <authorList>
            <person name="Chen Z.J."/>
            <person name="Sreedasyam A."/>
            <person name="Ando A."/>
            <person name="Song Q."/>
            <person name="De L."/>
            <person name="Hulse-Kemp A."/>
            <person name="Ding M."/>
            <person name="Ye W."/>
            <person name="Kirkbride R."/>
            <person name="Jenkins J."/>
            <person name="Plott C."/>
            <person name="Lovell J."/>
            <person name="Lin Y.-M."/>
            <person name="Vaughn R."/>
            <person name="Liu B."/>
            <person name="Li W."/>
            <person name="Simpson S."/>
            <person name="Scheffler B."/>
            <person name="Saski C."/>
            <person name="Grover C."/>
            <person name="Hu G."/>
            <person name="Conover J."/>
            <person name="Carlson J."/>
            <person name="Shu S."/>
            <person name="Boston L."/>
            <person name="Williams M."/>
            <person name="Peterson D."/>
            <person name="Mcgee K."/>
            <person name="Jones D."/>
            <person name="Wendel J."/>
            <person name="Stelly D."/>
            <person name="Grimwood J."/>
            <person name="Schmutz J."/>
        </authorList>
    </citation>
    <scope>NUCLEOTIDE SEQUENCE [LARGE SCALE GENOMIC DNA]</scope>
    <source>
        <strain evidence="1">7179.01</strain>
    </source>
</reference>
<evidence type="ECO:0008006" key="3">
    <source>
        <dbReference type="Google" id="ProtNLM"/>
    </source>
</evidence>
<name>A0A5D2I1Y0_GOSTO</name>
<evidence type="ECO:0000313" key="2">
    <source>
        <dbReference type="Proteomes" id="UP000322667"/>
    </source>
</evidence>
<accession>A0A5D2I1Y0</accession>
<organism evidence="1 2">
    <name type="scientific">Gossypium tomentosum</name>
    <name type="common">Hawaiian cotton</name>
    <name type="synonym">Gossypium sandvicense</name>
    <dbReference type="NCBI Taxonomy" id="34277"/>
    <lineage>
        <taxon>Eukaryota</taxon>
        <taxon>Viridiplantae</taxon>
        <taxon>Streptophyta</taxon>
        <taxon>Embryophyta</taxon>
        <taxon>Tracheophyta</taxon>
        <taxon>Spermatophyta</taxon>
        <taxon>Magnoliopsida</taxon>
        <taxon>eudicotyledons</taxon>
        <taxon>Gunneridae</taxon>
        <taxon>Pentapetalae</taxon>
        <taxon>rosids</taxon>
        <taxon>malvids</taxon>
        <taxon>Malvales</taxon>
        <taxon>Malvaceae</taxon>
        <taxon>Malvoideae</taxon>
        <taxon>Gossypium</taxon>
    </lineage>
</organism>
<dbReference type="EMBL" id="CM017635">
    <property type="protein sequence ID" value="TYH36388.1"/>
    <property type="molecule type" value="Genomic_DNA"/>
</dbReference>
<protein>
    <recommendedName>
        <fullName evidence="3">Pentatricopeptide repeat-containing protein</fullName>
    </recommendedName>
</protein>
<proteinExistence type="predicted"/>
<sequence length="168" mass="19267">MSILRRRHVFKMCSFILKNDPPPPVDMLDPPFVEGKRNTLAVVGIMISSGMFRSPAGSHMLLEALCQSGNFPVAVRYLTRLKLRNDVTTYRMVIKELLWWSERRTTNIVFALFANSIKKPLHSNTTSKDGEEEPEIQRMRALRAHYIKSGTGRLHVNYSGFDEEDEAK</sequence>
<dbReference type="AlphaFoldDB" id="A0A5D2I1Y0"/>
<dbReference type="Proteomes" id="UP000322667">
    <property type="component" value="Chromosome D13"/>
</dbReference>
<keyword evidence="2" id="KW-1185">Reference proteome</keyword>
<gene>
    <name evidence="1" type="ORF">ES332_D13G260800v1</name>
</gene>